<evidence type="ECO:0000313" key="5">
    <source>
        <dbReference type="Proteomes" id="UP000501053"/>
    </source>
</evidence>
<dbReference type="EMBL" id="FODB01000016">
    <property type="protein sequence ID" value="SEN58678.1"/>
    <property type="molecule type" value="Genomic_DNA"/>
</dbReference>
<dbReference type="OrthoDB" id="5625885at2"/>
<accession>A0A6F8X985</accession>
<keyword evidence="1" id="KW-0812">Transmembrane</keyword>
<evidence type="ECO:0000313" key="4">
    <source>
        <dbReference type="Proteomes" id="UP000199493"/>
    </source>
</evidence>
<keyword evidence="1" id="KW-1133">Transmembrane helix</keyword>
<evidence type="ECO:0000256" key="1">
    <source>
        <dbReference type="SAM" id="Phobius"/>
    </source>
</evidence>
<dbReference type="Proteomes" id="UP000501053">
    <property type="component" value="Chromosome"/>
</dbReference>
<evidence type="ECO:0008006" key="6">
    <source>
        <dbReference type="Google" id="ProtNLM"/>
    </source>
</evidence>
<evidence type="ECO:0000313" key="3">
    <source>
        <dbReference type="EMBL" id="SEN58678.1"/>
    </source>
</evidence>
<proteinExistence type="predicted"/>
<keyword evidence="1" id="KW-0472">Membrane</keyword>
<dbReference type="EMBL" id="AP022869">
    <property type="protein sequence ID" value="BCB70294.1"/>
    <property type="molecule type" value="Genomic_DNA"/>
</dbReference>
<keyword evidence="5" id="KW-1185">Reference proteome</keyword>
<dbReference type="Pfam" id="PF11174">
    <property type="entry name" value="DUF2970"/>
    <property type="match status" value="1"/>
</dbReference>
<dbReference type="AlphaFoldDB" id="A0A1H8HSI1"/>
<feature type="transmembrane region" description="Helical" evidence="1">
    <location>
        <begin position="33"/>
        <end position="56"/>
    </location>
</feature>
<dbReference type="Proteomes" id="UP000199493">
    <property type="component" value="Unassembled WGS sequence"/>
</dbReference>
<dbReference type="InterPro" id="IPR021344">
    <property type="entry name" value="DUF2970"/>
</dbReference>
<reference evidence="3 4" key="1">
    <citation type="submission" date="2016-10" db="EMBL/GenBank/DDBJ databases">
        <authorList>
            <person name="de Groot N.N."/>
        </authorList>
    </citation>
    <scope>NUCLEOTIDE SEQUENCE [LARGE SCALE GENOMIC DNA]</scope>
    <source>
        <strain evidence="3 4">558</strain>
    </source>
</reference>
<gene>
    <name evidence="2" type="ORF">HMEPL2_06450</name>
    <name evidence="3" type="ORF">SAMN04490369_101652</name>
</gene>
<sequence>MWSVVKSVLAALLGVQNDRQRQQDFSNGKPVAFIITAVVVTMMFVLLLAGIAIYAAG</sequence>
<reference evidence="2 5" key="2">
    <citation type="submission" date="2020-03" db="EMBL/GenBank/DDBJ databases">
        <title>Complete Genome Sequence of Halomonas meridiana strain Eplume2, isolated from hydrothermal-plume in the north east Pacific Ocean.</title>
        <authorList>
            <person name="Kurihara Y."/>
            <person name="Kawai S."/>
            <person name="Sakai A."/>
            <person name="Galipon J."/>
            <person name="Arakawa K."/>
        </authorList>
    </citation>
    <scope>NUCLEOTIDE SEQUENCE [LARGE SCALE GENOMIC DNA]</scope>
    <source>
        <strain evidence="2 5">Eplume2</strain>
    </source>
</reference>
<evidence type="ECO:0000313" key="2">
    <source>
        <dbReference type="EMBL" id="BCB70294.1"/>
    </source>
</evidence>
<name>A0A1H8HSI1_9GAMM</name>
<organism evidence="3 4">
    <name type="scientific">Vreelandella aquamarina</name>
    <dbReference type="NCBI Taxonomy" id="77097"/>
    <lineage>
        <taxon>Bacteria</taxon>
        <taxon>Pseudomonadati</taxon>
        <taxon>Pseudomonadota</taxon>
        <taxon>Gammaproteobacteria</taxon>
        <taxon>Oceanospirillales</taxon>
        <taxon>Halomonadaceae</taxon>
        <taxon>Vreelandella</taxon>
    </lineage>
</organism>
<accession>A0A1H8HSI1</accession>
<dbReference type="STRING" id="77097.SAMN04490369_101652"/>
<protein>
    <recommendedName>
        <fullName evidence="6">DUF2970 domain-containing protein</fullName>
    </recommendedName>
</protein>
<dbReference type="RefSeq" id="WP_082051444.1">
    <property type="nucleotide sequence ID" value="NZ_AP022869.1"/>
</dbReference>